<dbReference type="Proteomes" id="UP000831534">
    <property type="component" value="Chromosome"/>
</dbReference>
<dbReference type="GO" id="GO:0003700">
    <property type="term" value="F:DNA-binding transcription factor activity"/>
    <property type="evidence" value="ECO:0007669"/>
    <property type="project" value="TreeGrafter"/>
</dbReference>
<dbReference type="PROSITE" id="PS50943">
    <property type="entry name" value="HTH_CROC1"/>
    <property type="match status" value="1"/>
</dbReference>
<dbReference type="Pfam" id="PF01381">
    <property type="entry name" value="HTH_3"/>
    <property type="match status" value="1"/>
</dbReference>
<keyword evidence="1" id="KW-0238">DNA-binding</keyword>
<dbReference type="EMBL" id="CP091521">
    <property type="protein sequence ID" value="UOP04564.1"/>
    <property type="molecule type" value="Genomic_DNA"/>
</dbReference>
<gene>
    <name evidence="3" type="ORF">LVJ77_09935</name>
</gene>
<dbReference type="InterPro" id="IPR010982">
    <property type="entry name" value="Lambda_DNA-bd_dom_sf"/>
</dbReference>
<evidence type="ECO:0000313" key="4">
    <source>
        <dbReference type="Proteomes" id="UP000831534"/>
    </source>
</evidence>
<sequence length="123" mass="14379">MDIGEKVRKVRELKKLSQEEMAHKLHMTPNNYAKLERGEIKMRVERLEQIANIFNMDAGDLLSLDKKNFIYIIDNDIGNLSANDMYNWQDMTEILAQKDKLIEQQAQQIELLSNILSSLQNNK</sequence>
<dbReference type="SUPFAM" id="SSF47413">
    <property type="entry name" value="lambda repressor-like DNA-binding domains"/>
    <property type="match status" value="1"/>
</dbReference>
<proteinExistence type="predicted"/>
<dbReference type="GO" id="GO:0005829">
    <property type="term" value="C:cytosol"/>
    <property type="evidence" value="ECO:0007669"/>
    <property type="project" value="TreeGrafter"/>
</dbReference>
<keyword evidence="4" id="KW-1185">Reference proteome</keyword>
<dbReference type="SMART" id="SM00530">
    <property type="entry name" value="HTH_XRE"/>
    <property type="match status" value="1"/>
</dbReference>
<dbReference type="CDD" id="cd00093">
    <property type="entry name" value="HTH_XRE"/>
    <property type="match status" value="1"/>
</dbReference>
<dbReference type="Gene3D" id="1.10.260.40">
    <property type="entry name" value="lambda repressor-like DNA-binding domains"/>
    <property type="match status" value="1"/>
</dbReference>
<evidence type="ECO:0000259" key="2">
    <source>
        <dbReference type="PROSITE" id="PS50943"/>
    </source>
</evidence>
<accession>A0A8T9MTZ7</accession>
<dbReference type="PANTHER" id="PTHR46797:SF1">
    <property type="entry name" value="METHYLPHOSPHONATE SYNTHASE"/>
    <property type="match status" value="1"/>
</dbReference>
<dbReference type="RefSeq" id="WP_027010062.1">
    <property type="nucleotide sequence ID" value="NZ_CP091521.1"/>
</dbReference>
<protein>
    <submittedName>
        <fullName evidence="3">Helix-turn-helix domain-containing protein</fullName>
    </submittedName>
</protein>
<name>A0A8T9MTZ7_9NEIS</name>
<dbReference type="PANTHER" id="PTHR46797">
    <property type="entry name" value="HTH-TYPE TRANSCRIPTIONAL REGULATOR"/>
    <property type="match status" value="1"/>
</dbReference>
<dbReference type="AlphaFoldDB" id="A0A8T9MTZ7"/>
<feature type="domain" description="HTH cro/C1-type" evidence="2">
    <location>
        <begin position="7"/>
        <end position="61"/>
    </location>
</feature>
<organism evidence="3 4">
    <name type="scientific">Conchiformibius kuhniae</name>
    <dbReference type="NCBI Taxonomy" id="211502"/>
    <lineage>
        <taxon>Bacteria</taxon>
        <taxon>Pseudomonadati</taxon>
        <taxon>Pseudomonadota</taxon>
        <taxon>Betaproteobacteria</taxon>
        <taxon>Neisseriales</taxon>
        <taxon>Neisseriaceae</taxon>
        <taxon>Conchiformibius</taxon>
    </lineage>
</organism>
<dbReference type="GO" id="GO:0003677">
    <property type="term" value="F:DNA binding"/>
    <property type="evidence" value="ECO:0007669"/>
    <property type="project" value="UniProtKB-KW"/>
</dbReference>
<dbReference type="InterPro" id="IPR001387">
    <property type="entry name" value="Cro/C1-type_HTH"/>
</dbReference>
<reference evidence="3" key="2">
    <citation type="submission" date="2024-09" db="EMBL/GenBank/DDBJ databases">
        <authorList>
            <person name="Veyrier F.J."/>
        </authorList>
    </citation>
    <scope>NUCLEOTIDE SEQUENCE</scope>
    <source>
        <strain evidence="3">17694</strain>
    </source>
</reference>
<reference evidence="3" key="1">
    <citation type="journal article" date="2022" name="Res Sq">
        <title>Evolution of multicellular longitudinally dividing oral cavity symbionts (Neisseriaceae).</title>
        <authorList>
            <person name="Nyongesa S."/>
            <person name="Weber P."/>
            <person name="Bernet E."/>
            <person name="Pullido F."/>
            <person name="Nieckarz M."/>
            <person name="Delaby M."/>
            <person name="Nieves C."/>
            <person name="Viehboeck T."/>
            <person name="Krause N."/>
            <person name="Rivera-Millot A."/>
            <person name="Nakamura A."/>
            <person name="Vischer N."/>
            <person name="VanNieuwenhze M."/>
            <person name="Brun Y."/>
            <person name="Cava F."/>
            <person name="Bulgheresi S."/>
            <person name="Veyrier F."/>
        </authorList>
    </citation>
    <scope>NUCLEOTIDE SEQUENCE</scope>
    <source>
        <strain evidence="3">17694</strain>
    </source>
</reference>
<dbReference type="InterPro" id="IPR050807">
    <property type="entry name" value="TransReg_Diox_bact_type"/>
</dbReference>
<evidence type="ECO:0000256" key="1">
    <source>
        <dbReference type="ARBA" id="ARBA00023125"/>
    </source>
</evidence>
<dbReference type="KEGG" id="ckh:LVJ77_09935"/>
<evidence type="ECO:0000313" key="3">
    <source>
        <dbReference type="EMBL" id="UOP04564.1"/>
    </source>
</evidence>